<dbReference type="SUPFAM" id="SSF50341">
    <property type="entry name" value="CheW-like"/>
    <property type="match status" value="1"/>
</dbReference>
<accession>A0A3D2X7H8</accession>
<gene>
    <name evidence="2" type="ORF">DHW61_11090</name>
</gene>
<dbReference type="GO" id="GO:0005829">
    <property type="term" value="C:cytosol"/>
    <property type="evidence" value="ECO:0007669"/>
    <property type="project" value="TreeGrafter"/>
</dbReference>
<dbReference type="InterPro" id="IPR002545">
    <property type="entry name" value="CheW-lke_dom"/>
</dbReference>
<evidence type="ECO:0000313" key="3">
    <source>
        <dbReference type="Proteomes" id="UP000262969"/>
    </source>
</evidence>
<dbReference type="InterPro" id="IPR039315">
    <property type="entry name" value="CheW"/>
</dbReference>
<dbReference type="InterPro" id="IPR036061">
    <property type="entry name" value="CheW-like_dom_sf"/>
</dbReference>
<evidence type="ECO:0000313" key="2">
    <source>
        <dbReference type="EMBL" id="HCL02936.1"/>
    </source>
</evidence>
<dbReference type="AlphaFoldDB" id="A0A3D2X7H8"/>
<dbReference type="GO" id="GO:0007165">
    <property type="term" value="P:signal transduction"/>
    <property type="evidence" value="ECO:0007669"/>
    <property type="project" value="InterPro"/>
</dbReference>
<organism evidence="2 3">
    <name type="scientific">Lachnoclostridium phytofermentans</name>
    <dbReference type="NCBI Taxonomy" id="66219"/>
    <lineage>
        <taxon>Bacteria</taxon>
        <taxon>Bacillati</taxon>
        <taxon>Bacillota</taxon>
        <taxon>Clostridia</taxon>
        <taxon>Lachnospirales</taxon>
        <taxon>Lachnospiraceae</taxon>
    </lineage>
</organism>
<comment type="caution">
    <text evidence="2">The sequence shown here is derived from an EMBL/GenBank/DDBJ whole genome shotgun (WGS) entry which is preliminary data.</text>
</comment>
<dbReference type="PROSITE" id="PS50851">
    <property type="entry name" value="CHEW"/>
    <property type="match status" value="1"/>
</dbReference>
<dbReference type="Gene3D" id="2.40.50.180">
    <property type="entry name" value="CheA-289, Domain 4"/>
    <property type="match status" value="1"/>
</dbReference>
<dbReference type="SMART" id="SM00260">
    <property type="entry name" value="CheW"/>
    <property type="match status" value="1"/>
</dbReference>
<proteinExistence type="predicted"/>
<protein>
    <submittedName>
        <fullName evidence="2">Chemotaxis protein CheW</fullName>
    </submittedName>
</protein>
<dbReference type="PANTHER" id="PTHR22617:SF23">
    <property type="entry name" value="CHEMOTAXIS PROTEIN CHEW"/>
    <property type="match status" value="1"/>
</dbReference>
<reference evidence="2 3" key="1">
    <citation type="journal article" date="2018" name="Nat. Biotechnol.">
        <title>A standardized bacterial taxonomy based on genome phylogeny substantially revises the tree of life.</title>
        <authorList>
            <person name="Parks D.H."/>
            <person name="Chuvochina M."/>
            <person name="Waite D.W."/>
            <person name="Rinke C."/>
            <person name="Skarshewski A."/>
            <person name="Chaumeil P.A."/>
            <person name="Hugenholtz P."/>
        </authorList>
    </citation>
    <scope>NUCLEOTIDE SEQUENCE [LARGE SCALE GENOMIC DNA]</scope>
    <source>
        <strain evidence="2">UBA11728</strain>
    </source>
</reference>
<feature type="domain" description="CheW-like" evidence="1">
    <location>
        <begin position="3"/>
        <end position="142"/>
    </location>
</feature>
<dbReference type="Pfam" id="PF01584">
    <property type="entry name" value="CheW"/>
    <property type="match status" value="1"/>
</dbReference>
<sequence>MEATKQVVFKLGGEEYGFDILIVNAIETYHGVVPVPNAPDYILGILNLRGEVIPVYSLRAKFGLPEVESTASQLIVTKTNGMTVGFKVDAVDGIVEFSAKDLNEVPIIIKSKKTKYAKLVANKNGKMIVLLDHDGILDDEEHESIVRLLEQQ</sequence>
<dbReference type="EMBL" id="DPVV01000371">
    <property type="protein sequence ID" value="HCL02936.1"/>
    <property type="molecule type" value="Genomic_DNA"/>
</dbReference>
<name>A0A3D2X7H8_9FIRM</name>
<dbReference type="GO" id="GO:0006935">
    <property type="term" value="P:chemotaxis"/>
    <property type="evidence" value="ECO:0007669"/>
    <property type="project" value="InterPro"/>
</dbReference>
<dbReference type="Gene3D" id="2.30.30.40">
    <property type="entry name" value="SH3 Domains"/>
    <property type="match status" value="1"/>
</dbReference>
<dbReference type="PANTHER" id="PTHR22617">
    <property type="entry name" value="CHEMOTAXIS SENSOR HISTIDINE KINASE-RELATED"/>
    <property type="match status" value="1"/>
</dbReference>
<evidence type="ECO:0000259" key="1">
    <source>
        <dbReference type="PROSITE" id="PS50851"/>
    </source>
</evidence>
<dbReference type="Proteomes" id="UP000262969">
    <property type="component" value="Unassembled WGS sequence"/>
</dbReference>